<proteinExistence type="predicted"/>
<feature type="compositionally biased region" description="Low complexity" evidence="2">
    <location>
        <begin position="326"/>
        <end position="343"/>
    </location>
</feature>
<dbReference type="GO" id="GO:0008270">
    <property type="term" value="F:zinc ion binding"/>
    <property type="evidence" value="ECO:0007669"/>
    <property type="project" value="UniProtKB-KW"/>
</dbReference>
<feature type="region of interest" description="Disordered" evidence="2">
    <location>
        <begin position="50"/>
        <end position="114"/>
    </location>
</feature>
<dbReference type="PANTHER" id="PTHR37701">
    <property type="entry name" value="METHYL-CPG-BINDING DOMAIN-CONTAINING PROTEIN 8"/>
    <property type="match status" value="1"/>
</dbReference>
<protein>
    <recommendedName>
        <fullName evidence="3">C2H2-type domain-containing protein</fullName>
    </recommendedName>
</protein>
<keyword evidence="5" id="KW-1185">Reference proteome</keyword>
<evidence type="ECO:0000313" key="5">
    <source>
        <dbReference type="Proteomes" id="UP001552299"/>
    </source>
</evidence>
<dbReference type="InterPro" id="IPR013087">
    <property type="entry name" value="Znf_C2H2_type"/>
</dbReference>
<accession>A0ABD0U9W7</accession>
<dbReference type="PROSITE" id="PS50157">
    <property type="entry name" value="ZINC_FINGER_C2H2_2"/>
    <property type="match status" value="1"/>
</dbReference>
<dbReference type="InterPro" id="IPR037472">
    <property type="entry name" value="MBD8"/>
</dbReference>
<keyword evidence="1" id="KW-0863">Zinc-finger</keyword>
<feature type="domain" description="C2H2-type" evidence="3">
    <location>
        <begin position="401"/>
        <end position="428"/>
    </location>
</feature>
<name>A0ABD0U9W7_DENTH</name>
<dbReference type="PANTHER" id="PTHR37701:SF17">
    <property type="entry name" value="METHYL BINDING DOMAIN117"/>
    <property type="match status" value="1"/>
</dbReference>
<sequence length="1110" mass="121116">MVAELIPVVDLRFLSQSELSTLALSSPNAFDLRRCDDVVVPKIDRSVFNESAGSRKQTYSRLRLAPPKADSPSLPPSLPRRRGRPRSIPLHTAAAATPSASAPPASEDNPKDPDFRENLLIASYLRQLFSREDPSSQTLTLNKAVSTVCANENNDGWENILAAAEEAQKALTLAEDRDRETLNSKGVAVDLVALGQMEDPFGEELRRRTLGLKTEEQLLGFLSGVEGQWGSRRKRRRFVDASLFGDVLPTSWKLLLGLKRKEGVAWLDCRRYVSPNGHQFLSCKEVSSYILSLQGAMPPIYDQDDNNTPQFDKVLHESNAGQIHQSSNGSSSFSSPTPTSHVSGNQEKQPEGTSCYYATPISYISCDNGKQQFLSSQQRRAKRRKLGKAIVDGVILRDGKFECQFCHKTFSERHRYNGHIGAHVRYQGITAEVAEALVDESSARKITDQSSWAVVPYTSSDKDVSTMKTDASHTIQCIKQQNSPQATGDQAEISAAKSTDGGHLKGIIDEGIATEIKCNDCADITFPSASDLNAAPHDCSPMTTKEASCSKPIDSEVSECAMDCNNTSAIHDEKSFEEARLNTSSDAVPLFSPHPHVENCKATDVTPFSSAISQSFNVSPVPTHLDDALCNLNNEIDIHSSVSKSKDAGSPDLANLGAASCNADEALNFPSIGKTFDGLSLAALDADNIVRETINDSGLPLIPSKTAASCNVDEALNFPSMGKTFDGLSLSALDADNIVRETINDSSLSLIPIKVEVLEKSDCNSINYTAHNSVCTSDYMDADNNTCYDLSLSLMDMDVKAKDKHNGINPTGNLTSEFENYNDKLFVEIENHSFSLSGNQPSNECVMYADISTHAVADHVEKPKPREGQDASEYLHQLFEKDAVLENSMPGTLQNGSTFTSFSSELIRDIGANADCPFGTDINECVLQEIAKPINELEFFFGGSNSVNEGNDPNELIENDAESKSVHISLSNSSWLRSANVLPVLDMLPDQCGGELGEINQKNENLQAFEELRLGSIEPSDFALFTGQDSRTVVEPSISLGYSSELEDHHCSSFQLGWNISLGNMDNTNSFTCVCVWCSTEFRHEHDNDEPRAETLGFICSSCKAKFSGP</sequence>
<evidence type="ECO:0000256" key="1">
    <source>
        <dbReference type="PROSITE-ProRule" id="PRU00042"/>
    </source>
</evidence>
<keyword evidence="1" id="KW-0479">Metal-binding</keyword>
<evidence type="ECO:0000256" key="2">
    <source>
        <dbReference type="SAM" id="MobiDB-lite"/>
    </source>
</evidence>
<dbReference type="EMBL" id="JANQDX010000016">
    <property type="protein sequence ID" value="KAL0909271.1"/>
    <property type="molecule type" value="Genomic_DNA"/>
</dbReference>
<feature type="compositionally biased region" description="Low complexity" evidence="2">
    <location>
        <begin position="86"/>
        <end position="106"/>
    </location>
</feature>
<evidence type="ECO:0000259" key="3">
    <source>
        <dbReference type="PROSITE" id="PS50157"/>
    </source>
</evidence>
<organism evidence="4 5">
    <name type="scientific">Dendrobium thyrsiflorum</name>
    <name type="common">Pinecone-like raceme dendrobium</name>
    <name type="synonym">Orchid</name>
    <dbReference type="NCBI Taxonomy" id="117978"/>
    <lineage>
        <taxon>Eukaryota</taxon>
        <taxon>Viridiplantae</taxon>
        <taxon>Streptophyta</taxon>
        <taxon>Embryophyta</taxon>
        <taxon>Tracheophyta</taxon>
        <taxon>Spermatophyta</taxon>
        <taxon>Magnoliopsida</taxon>
        <taxon>Liliopsida</taxon>
        <taxon>Asparagales</taxon>
        <taxon>Orchidaceae</taxon>
        <taxon>Epidendroideae</taxon>
        <taxon>Malaxideae</taxon>
        <taxon>Dendrobiinae</taxon>
        <taxon>Dendrobium</taxon>
    </lineage>
</organism>
<dbReference type="AlphaFoldDB" id="A0ABD0U9W7"/>
<reference evidence="4 5" key="1">
    <citation type="journal article" date="2024" name="Plant Biotechnol. J.">
        <title>Dendrobium thyrsiflorum genome and its molecular insights into genes involved in important horticultural traits.</title>
        <authorList>
            <person name="Chen B."/>
            <person name="Wang J.Y."/>
            <person name="Zheng P.J."/>
            <person name="Li K.L."/>
            <person name="Liang Y.M."/>
            <person name="Chen X.F."/>
            <person name="Zhang C."/>
            <person name="Zhao X."/>
            <person name="He X."/>
            <person name="Zhang G.Q."/>
            <person name="Liu Z.J."/>
            <person name="Xu Q."/>
        </authorList>
    </citation>
    <scope>NUCLEOTIDE SEQUENCE [LARGE SCALE GENOMIC DNA]</scope>
    <source>
        <strain evidence="4">GZMU011</strain>
    </source>
</reference>
<feature type="compositionally biased region" description="Polar residues" evidence="2">
    <location>
        <begin position="50"/>
        <end position="60"/>
    </location>
</feature>
<feature type="region of interest" description="Disordered" evidence="2">
    <location>
        <begin position="321"/>
        <end position="351"/>
    </location>
</feature>
<gene>
    <name evidence="4" type="ORF">M5K25_020122</name>
</gene>
<evidence type="ECO:0000313" key="4">
    <source>
        <dbReference type="EMBL" id="KAL0909271.1"/>
    </source>
</evidence>
<dbReference type="Proteomes" id="UP001552299">
    <property type="component" value="Unassembled WGS sequence"/>
</dbReference>
<comment type="caution">
    <text evidence="4">The sequence shown here is derived from an EMBL/GenBank/DDBJ whole genome shotgun (WGS) entry which is preliminary data.</text>
</comment>
<keyword evidence="1" id="KW-0862">Zinc</keyword>
<dbReference type="PROSITE" id="PS00028">
    <property type="entry name" value="ZINC_FINGER_C2H2_1"/>
    <property type="match status" value="1"/>
</dbReference>